<organism evidence="3 4">
    <name type="scientific">Lysinibacillus irui</name>
    <dbReference type="NCBI Taxonomy" id="2998077"/>
    <lineage>
        <taxon>Bacteria</taxon>
        <taxon>Bacillati</taxon>
        <taxon>Bacillota</taxon>
        <taxon>Bacilli</taxon>
        <taxon>Bacillales</taxon>
        <taxon>Bacillaceae</taxon>
        <taxon>Lysinibacillus</taxon>
    </lineage>
</organism>
<name>A0AAJ5UWZ4_9BACI</name>
<dbReference type="AlphaFoldDB" id="A0AAJ5UWZ4"/>
<keyword evidence="1" id="KW-1133">Transmembrane helix</keyword>
<keyword evidence="1" id="KW-0812">Transmembrane</keyword>
<evidence type="ECO:0000256" key="2">
    <source>
        <dbReference type="SAM" id="SignalP"/>
    </source>
</evidence>
<dbReference type="RefSeq" id="WP_274796614.1">
    <property type="nucleotide sequence ID" value="NZ_CP113527.1"/>
</dbReference>
<dbReference type="KEGG" id="liu:OU989_08070"/>
<evidence type="ECO:0000256" key="1">
    <source>
        <dbReference type="SAM" id="Phobius"/>
    </source>
</evidence>
<proteinExistence type="predicted"/>
<accession>A0AAJ5UWZ4</accession>
<gene>
    <name evidence="3" type="ORF">OU989_08070</name>
</gene>
<feature type="chain" id="PRO_5042572581" evidence="2">
    <location>
        <begin position="26"/>
        <end position="156"/>
    </location>
</feature>
<protein>
    <submittedName>
        <fullName evidence="3">Uncharacterized protein</fullName>
    </submittedName>
</protein>
<reference evidence="3" key="1">
    <citation type="submission" date="2022-11" db="EMBL/GenBank/DDBJ databases">
        <title>Lysinibacillus irui.</title>
        <authorList>
            <person name="Akintayo S.O."/>
        </authorList>
    </citation>
    <scope>NUCLEOTIDE SEQUENCE</scope>
    <source>
        <strain evidence="3">IRB4-01</strain>
    </source>
</reference>
<evidence type="ECO:0000313" key="4">
    <source>
        <dbReference type="Proteomes" id="UP001219585"/>
    </source>
</evidence>
<feature type="signal peptide" evidence="2">
    <location>
        <begin position="1"/>
        <end position="25"/>
    </location>
</feature>
<keyword evidence="2" id="KW-0732">Signal</keyword>
<evidence type="ECO:0000313" key="3">
    <source>
        <dbReference type="EMBL" id="WDV08427.1"/>
    </source>
</evidence>
<dbReference type="Proteomes" id="UP001219585">
    <property type="component" value="Chromosome"/>
</dbReference>
<feature type="transmembrane region" description="Helical" evidence="1">
    <location>
        <begin position="119"/>
        <end position="137"/>
    </location>
</feature>
<dbReference type="EMBL" id="CP113527">
    <property type="protein sequence ID" value="WDV08427.1"/>
    <property type="molecule type" value="Genomic_DNA"/>
</dbReference>
<sequence>MRKKTIHTIFSFMLIFSLWIPTAFASSSLIGERNTIGFHYTVLQENDHFRWEITNKDSQKTIVESPNNMGILGQFREAVNDIHSTLITLIISLIIIIIAAVICLQFFRRQKHELRNPASFIFAILFVIAIVIVFNQTHGLHLAIQEATYIFDSIPS</sequence>
<keyword evidence="1" id="KW-0472">Membrane</keyword>
<feature type="transmembrane region" description="Helical" evidence="1">
    <location>
        <begin position="86"/>
        <end position="107"/>
    </location>
</feature>